<dbReference type="GO" id="GO:0005524">
    <property type="term" value="F:ATP binding"/>
    <property type="evidence" value="ECO:0007669"/>
    <property type="project" value="UniProtKB-KW"/>
</dbReference>
<dbReference type="GO" id="GO:0003678">
    <property type="term" value="F:DNA helicase activity"/>
    <property type="evidence" value="ECO:0007669"/>
    <property type="project" value="UniProtKB-ARBA"/>
</dbReference>
<dbReference type="EC" id="3.1.11.5" evidence="5"/>
<accession>A0A840BEB0</accession>
<evidence type="ECO:0000256" key="2">
    <source>
        <dbReference type="ARBA" id="ARBA00022840"/>
    </source>
</evidence>
<keyword evidence="1" id="KW-0547">Nucleotide-binding</keyword>
<protein>
    <submittedName>
        <fullName evidence="5">Exodeoxyribonuclease V alpha subunit</fullName>
        <ecNumber evidence="5">3.1.11.5</ecNumber>
    </submittedName>
</protein>
<keyword evidence="5" id="KW-0378">Hydrolase</keyword>
<dbReference type="Gene3D" id="3.40.50.300">
    <property type="entry name" value="P-loop containing nucleotide triphosphate hydrolases"/>
    <property type="match status" value="2"/>
</dbReference>
<dbReference type="CDD" id="cd18809">
    <property type="entry name" value="SF1_C_RecD"/>
    <property type="match status" value="1"/>
</dbReference>
<evidence type="ECO:0000313" key="6">
    <source>
        <dbReference type="Proteomes" id="UP000561045"/>
    </source>
</evidence>
<dbReference type="GO" id="GO:0008854">
    <property type="term" value="F:exodeoxyribonuclease V activity"/>
    <property type="evidence" value="ECO:0007669"/>
    <property type="project" value="UniProtKB-EC"/>
</dbReference>
<dbReference type="RefSeq" id="WP_183631795.1">
    <property type="nucleotide sequence ID" value="NZ_BAABLE010000011.1"/>
</dbReference>
<comment type="caution">
    <text evidence="5">The sequence shown here is derived from an EMBL/GenBank/DDBJ whole genome shotgun (WGS) entry which is preliminary data.</text>
</comment>
<organism evidence="5 6">
    <name type="scientific">Niveibacterium umoris</name>
    <dbReference type="NCBI Taxonomy" id="1193620"/>
    <lineage>
        <taxon>Bacteria</taxon>
        <taxon>Pseudomonadati</taxon>
        <taxon>Pseudomonadota</taxon>
        <taxon>Betaproteobacteria</taxon>
        <taxon>Rhodocyclales</taxon>
        <taxon>Rhodocyclaceae</taxon>
        <taxon>Niveibacterium</taxon>
    </lineage>
</organism>
<dbReference type="Gene3D" id="2.30.30.940">
    <property type="match status" value="1"/>
</dbReference>
<dbReference type="SUPFAM" id="SSF52540">
    <property type="entry name" value="P-loop containing nucleoside triphosphate hydrolases"/>
    <property type="match status" value="1"/>
</dbReference>
<keyword evidence="6" id="KW-1185">Reference proteome</keyword>
<dbReference type="InterPro" id="IPR050534">
    <property type="entry name" value="Coronavir_polyprotein_1ab"/>
</dbReference>
<dbReference type="Pfam" id="PF13538">
    <property type="entry name" value="UvrD_C_2"/>
    <property type="match status" value="1"/>
</dbReference>
<gene>
    <name evidence="5" type="ORF">GGR36_000658</name>
</gene>
<dbReference type="Pfam" id="PF14490">
    <property type="entry name" value="HHH_RecD2"/>
    <property type="match status" value="1"/>
</dbReference>
<evidence type="ECO:0000256" key="1">
    <source>
        <dbReference type="ARBA" id="ARBA00022741"/>
    </source>
</evidence>
<feature type="domain" description="ATP-dependent RecD2 DNA helicase-like helix-hairpin-helix" evidence="4">
    <location>
        <begin position="183"/>
        <end position="267"/>
    </location>
</feature>
<evidence type="ECO:0000313" key="5">
    <source>
        <dbReference type="EMBL" id="MBB4011350.1"/>
    </source>
</evidence>
<dbReference type="CDD" id="cd17933">
    <property type="entry name" value="DEXSc_RecD-like"/>
    <property type="match status" value="1"/>
</dbReference>
<keyword evidence="2" id="KW-0067">ATP-binding</keyword>
<dbReference type="InterPro" id="IPR027417">
    <property type="entry name" value="P-loop_NTPase"/>
</dbReference>
<reference evidence="5 6" key="1">
    <citation type="submission" date="2020-08" db="EMBL/GenBank/DDBJ databases">
        <title>Genomic Encyclopedia of Type Strains, Phase IV (KMG-IV): sequencing the most valuable type-strain genomes for metagenomic binning, comparative biology and taxonomic classification.</title>
        <authorList>
            <person name="Goeker M."/>
        </authorList>
    </citation>
    <scope>NUCLEOTIDE SEQUENCE [LARGE SCALE GENOMIC DNA]</scope>
    <source>
        <strain evidence="5 6">DSM 106739</strain>
    </source>
</reference>
<dbReference type="Proteomes" id="UP000561045">
    <property type="component" value="Unassembled WGS sequence"/>
</dbReference>
<proteinExistence type="predicted"/>
<sequence>MKGPLLRARRSIPEKPDFVLNSGKLLVRVNKVRVQSKLSGVIFCGQQVMSNGELSHVDEDVTVRLHRYAAAGAVVREGQRWRVEGRLSRKEFTTPRGFTRREKTIDVPQGYAEMVKPSGRLIVDYLSGHSDLPGIGPATANKLWDTFGHQLYDMLDQADYRALVDVLAPAKVAMLIEVWARDDLSQTIQWLAQHDIDPQVGRKLVQIHGSQSRQRVEENCYRLLSYAAKWKQVDALACNLGMTWDDPRRLAAACEQVIYDRFGAGNTVVPQAELRQRLKALLDCPAEDSGPAIEAALVGARQSGRVLFDSGENACGMGPALLERQVAMGITRLLGLPAEKQFDLAGIVSAVEEAQGFRLNPEQRMAVDLVAKHRFSVITGGAGCGKTTVLRVVCEVLEAQGYEVIQLALAGKAVRRMVDATGRKAQTIASFVKAHKGLMERQASPPEASQCDAKLAVVIDEASMVDLISFAAVLRTIGGRCKVVLVGDPNQLPPVGPGLILHHLACGVVPHVHLGTTNRFGSDIAEVANEVRDGRMPCLTANAAVALLEPEDPSHIAEMATSLYLSDQSDAIVLCPSNALVDEINKMIQRRTTWNNQPVTVWNHQFDCRQDLGLRLGDPVICGRNHWDRGLQNGSIGRIKVIDMMDEDEVSGVIEWDDGVERAFDMDLLEDLSLAYAVTVHKSQGSQWRRVIVAIREGKLLDRSLVYTAITRATKEVQLIGMRAVIEGAIHRPKAADLRKVGIKRWIEYATS</sequence>
<dbReference type="InterPro" id="IPR029493">
    <property type="entry name" value="RecD2-like_HHH"/>
</dbReference>
<evidence type="ECO:0000259" key="4">
    <source>
        <dbReference type="Pfam" id="PF14490"/>
    </source>
</evidence>
<dbReference type="AlphaFoldDB" id="A0A840BEB0"/>
<dbReference type="InterPro" id="IPR027785">
    <property type="entry name" value="UvrD-like_helicase_C"/>
</dbReference>
<evidence type="ECO:0000259" key="3">
    <source>
        <dbReference type="Pfam" id="PF13538"/>
    </source>
</evidence>
<dbReference type="EMBL" id="JACIET010000001">
    <property type="protein sequence ID" value="MBB4011350.1"/>
    <property type="molecule type" value="Genomic_DNA"/>
</dbReference>
<dbReference type="Pfam" id="PF13604">
    <property type="entry name" value="AAA_30"/>
    <property type="match status" value="1"/>
</dbReference>
<dbReference type="PANTHER" id="PTHR43788:SF6">
    <property type="entry name" value="DNA HELICASE B"/>
    <property type="match status" value="1"/>
</dbReference>
<dbReference type="PANTHER" id="PTHR43788">
    <property type="entry name" value="DNA2/NAM7 HELICASE FAMILY MEMBER"/>
    <property type="match status" value="1"/>
</dbReference>
<name>A0A840BEB0_9RHOO</name>
<feature type="domain" description="UvrD-like helicase C-terminal" evidence="3">
    <location>
        <begin position="674"/>
        <end position="720"/>
    </location>
</feature>
<dbReference type="Gene3D" id="1.10.10.2220">
    <property type="match status" value="1"/>
</dbReference>